<dbReference type="SUPFAM" id="SSF64356">
    <property type="entry name" value="SNARE-like"/>
    <property type="match status" value="1"/>
</dbReference>
<protein>
    <recommendedName>
        <fullName evidence="7">MHD domain-containing protein</fullName>
    </recommendedName>
</protein>
<feature type="region of interest" description="Disordered" evidence="6">
    <location>
        <begin position="400"/>
        <end position="429"/>
    </location>
</feature>
<name>A0ABP0ZPN0_9ASCO</name>
<dbReference type="InterPro" id="IPR028565">
    <property type="entry name" value="MHD"/>
</dbReference>
<sequence>MIDAIYVTNAAHSLVYEYSSKLSVPPFQSLLPKIKTSHLETTSSKTLQNQTFKVALNSSYVLVVHKYLSLNLILLCSNDIESNPAIPYTFISRFLETLEDYFGELNGSKIETHNDMVTLLLYQMLDDGSPHITDFNKIRDLVSHNSLLTKILNEAQRQTGFNQSEAKQSFSNDVPWRREDVKYTNNEIYVDIVEKISLLVKPIVKRNNKLEQFDSAFYSSKSDKSSENYVLNGHVDGKIDLVCRLTGAPTLELVLNKVGSNMQLPTLHRCINHDLLKERRGVLSFIPPDGKSTLMEYQVDLNTFKSNREKTNLIKSSSIDVQFITNEFSSEFEIRLFPAQSINKVDYIKVHIVCADGEDQIKVNRITHGDFQTKISGSHEWSMQDVKKGVTPILSGVVMQAGSKRDERDERDEQDSNGQTQSSYKSPPQHLKLEFSYKGQVPSGLKIESLKVVNARGMAPNVKPYKGVKYITNSGSYIIRS</sequence>
<dbReference type="PROSITE" id="PS00990">
    <property type="entry name" value="CLAT_ADAPTOR_M_1"/>
    <property type="match status" value="1"/>
</dbReference>
<evidence type="ECO:0000256" key="5">
    <source>
        <dbReference type="PIRNR" id="PIRNR005992"/>
    </source>
</evidence>
<dbReference type="PIRSF" id="PIRSF005992">
    <property type="entry name" value="Clathrin_mu"/>
    <property type="match status" value="1"/>
</dbReference>
<comment type="subcellular location">
    <subcellularLocation>
        <location evidence="1">Endomembrane system</location>
    </subcellularLocation>
</comment>
<dbReference type="InterPro" id="IPR050431">
    <property type="entry name" value="Adaptor_comp_med_subunit"/>
</dbReference>
<keyword evidence="4" id="KW-0472">Membrane</keyword>
<dbReference type="Gene3D" id="3.30.450.60">
    <property type="match status" value="1"/>
</dbReference>
<dbReference type="Pfam" id="PF00928">
    <property type="entry name" value="Adap_comp_sub"/>
    <property type="match status" value="1"/>
</dbReference>
<evidence type="ECO:0000256" key="4">
    <source>
        <dbReference type="ARBA" id="ARBA00023136"/>
    </source>
</evidence>
<dbReference type="PROSITE" id="PS51072">
    <property type="entry name" value="MHD"/>
    <property type="match status" value="1"/>
</dbReference>
<keyword evidence="3 5" id="KW-0653">Protein transport</keyword>
<dbReference type="GeneID" id="92209525"/>
<dbReference type="PRINTS" id="PR00314">
    <property type="entry name" value="CLATHRINADPT"/>
</dbReference>
<dbReference type="SUPFAM" id="SSF49447">
    <property type="entry name" value="Second domain of Mu2 adaptin subunit (ap50) of ap2 adaptor"/>
    <property type="match status" value="1"/>
</dbReference>
<feature type="compositionally biased region" description="Polar residues" evidence="6">
    <location>
        <begin position="416"/>
        <end position="426"/>
    </location>
</feature>
<feature type="domain" description="MHD" evidence="7">
    <location>
        <begin position="209"/>
        <end position="480"/>
    </location>
</feature>
<accession>A0ABP0ZPN0</accession>
<dbReference type="Proteomes" id="UP001497383">
    <property type="component" value="Chromosome 5"/>
</dbReference>
<comment type="similarity">
    <text evidence="5">Belongs to the adaptor complexes medium subunit family.</text>
</comment>
<organism evidence="8 9">
    <name type="scientific">Lodderomyces beijingensis</name>
    <dbReference type="NCBI Taxonomy" id="1775926"/>
    <lineage>
        <taxon>Eukaryota</taxon>
        <taxon>Fungi</taxon>
        <taxon>Dikarya</taxon>
        <taxon>Ascomycota</taxon>
        <taxon>Saccharomycotina</taxon>
        <taxon>Pichiomycetes</taxon>
        <taxon>Debaryomycetaceae</taxon>
        <taxon>Candida/Lodderomyces clade</taxon>
        <taxon>Lodderomyces</taxon>
    </lineage>
</organism>
<dbReference type="InterPro" id="IPR018240">
    <property type="entry name" value="Clathrin_mu_CS"/>
</dbReference>
<dbReference type="CDD" id="cd09252">
    <property type="entry name" value="AP-3_Mu3_Cterm"/>
    <property type="match status" value="1"/>
</dbReference>
<dbReference type="PANTHER" id="PTHR10529">
    <property type="entry name" value="AP COMPLEX SUBUNIT MU"/>
    <property type="match status" value="1"/>
</dbReference>
<evidence type="ECO:0000256" key="2">
    <source>
        <dbReference type="ARBA" id="ARBA00022448"/>
    </source>
</evidence>
<evidence type="ECO:0000256" key="6">
    <source>
        <dbReference type="SAM" id="MobiDB-lite"/>
    </source>
</evidence>
<evidence type="ECO:0000259" key="7">
    <source>
        <dbReference type="PROSITE" id="PS51072"/>
    </source>
</evidence>
<dbReference type="InterPro" id="IPR036168">
    <property type="entry name" value="AP2_Mu_C_sf"/>
</dbReference>
<keyword evidence="9" id="KW-1185">Reference proteome</keyword>
<keyword evidence="2 5" id="KW-0813">Transport</keyword>
<evidence type="ECO:0000256" key="3">
    <source>
        <dbReference type="ARBA" id="ARBA00022927"/>
    </source>
</evidence>
<dbReference type="InterPro" id="IPR011012">
    <property type="entry name" value="Longin-like_dom_sf"/>
</dbReference>
<dbReference type="Gene3D" id="2.60.40.1170">
    <property type="entry name" value="Mu homology domain, subdomain B"/>
    <property type="match status" value="2"/>
</dbReference>
<gene>
    <name evidence="8" type="ORF">LODBEIA_P43290</name>
</gene>
<proteinExistence type="inferred from homology"/>
<evidence type="ECO:0000313" key="9">
    <source>
        <dbReference type="Proteomes" id="UP001497383"/>
    </source>
</evidence>
<evidence type="ECO:0000256" key="1">
    <source>
        <dbReference type="ARBA" id="ARBA00004308"/>
    </source>
</evidence>
<reference evidence="8 9" key="1">
    <citation type="submission" date="2024-03" db="EMBL/GenBank/DDBJ databases">
        <authorList>
            <person name="Brejova B."/>
        </authorList>
    </citation>
    <scope>NUCLEOTIDE SEQUENCE [LARGE SCALE GENOMIC DNA]</scope>
    <source>
        <strain evidence="8 9">CBS 14171</strain>
    </source>
</reference>
<dbReference type="RefSeq" id="XP_066831267.1">
    <property type="nucleotide sequence ID" value="XM_066974538.1"/>
</dbReference>
<evidence type="ECO:0000313" key="8">
    <source>
        <dbReference type="EMBL" id="CAK9440229.1"/>
    </source>
</evidence>
<dbReference type="EMBL" id="OZ022409">
    <property type="protein sequence ID" value="CAK9440229.1"/>
    <property type="molecule type" value="Genomic_DNA"/>
</dbReference>
<dbReference type="InterPro" id="IPR001392">
    <property type="entry name" value="Clathrin_mu"/>
</dbReference>